<evidence type="ECO:0000313" key="2">
    <source>
        <dbReference type="EMBL" id="KAJ1132863.1"/>
    </source>
</evidence>
<dbReference type="EMBL" id="JANPWB010000011">
    <property type="protein sequence ID" value="KAJ1132863.1"/>
    <property type="molecule type" value="Genomic_DNA"/>
</dbReference>
<feature type="region of interest" description="Disordered" evidence="1">
    <location>
        <begin position="54"/>
        <end position="128"/>
    </location>
</feature>
<sequence>MDKRHKINTASEALEDSGAVKLFQIFQTRLTQKGQSQEQAAELLPTPFWRKGETISKWQIPPSDTARTSQPAQFREHAAAATTVPSWEKDAVETTGLTPPPEIGKTGSAGSPGSPGDQKASPDQSAQCIRACPKAIPAKITALLSEEGAREYSSAQENDPTPQTFARSEQQPQLTETTGVSS</sequence>
<feature type="region of interest" description="Disordered" evidence="1">
    <location>
        <begin position="147"/>
        <end position="182"/>
    </location>
</feature>
<gene>
    <name evidence="2" type="ORF">NDU88_011164</name>
</gene>
<organism evidence="2 3">
    <name type="scientific">Pleurodeles waltl</name>
    <name type="common">Iberian ribbed newt</name>
    <dbReference type="NCBI Taxonomy" id="8319"/>
    <lineage>
        <taxon>Eukaryota</taxon>
        <taxon>Metazoa</taxon>
        <taxon>Chordata</taxon>
        <taxon>Craniata</taxon>
        <taxon>Vertebrata</taxon>
        <taxon>Euteleostomi</taxon>
        <taxon>Amphibia</taxon>
        <taxon>Batrachia</taxon>
        <taxon>Caudata</taxon>
        <taxon>Salamandroidea</taxon>
        <taxon>Salamandridae</taxon>
        <taxon>Pleurodelinae</taxon>
        <taxon>Pleurodeles</taxon>
    </lineage>
</organism>
<evidence type="ECO:0000313" key="3">
    <source>
        <dbReference type="Proteomes" id="UP001066276"/>
    </source>
</evidence>
<keyword evidence="3" id="KW-1185">Reference proteome</keyword>
<protein>
    <submittedName>
        <fullName evidence="2">Uncharacterized protein</fullName>
    </submittedName>
</protein>
<dbReference type="Proteomes" id="UP001066276">
    <property type="component" value="Chromosome 7"/>
</dbReference>
<reference evidence="2" key="1">
    <citation type="journal article" date="2022" name="bioRxiv">
        <title>Sequencing and chromosome-scale assembly of the giantPleurodeles waltlgenome.</title>
        <authorList>
            <person name="Brown T."/>
            <person name="Elewa A."/>
            <person name="Iarovenko S."/>
            <person name="Subramanian E."/>
            <person name="Araus A.J."/>
            <person name="Petzold A."/>
            <person name="Susuki M."/>
            <person name="Suzuki K.-i.T."/>
            <person name="Hayashi T."/>
            <person name="Toyoda A."/>
            <person name="Oliveira C."/>
            <person name="Osipova E."/>
            <person name="Leigh N.D."/>
            <person name="Simon A."/>
            <person name="Yun M.H."/>
        </authorList>
    </citation>
    <scope>NUCLEOTIDE SEQUENCE</scope>
    <source>
        <strain evidence="2">20211129_DDA</strain>
        <tissue evidence="2">Liver</tissue>
    </source>
</reference>
<comment type="caution">
    <text evidence="2">The sequence shown here is derived from an EMBL/GenBank/DDBJ whole genome shotgun (WGS) entry which is preliminary data.</text>
</comment>
<feature type="compositionally biased region" description="Polar residues" evidence="1">
    <location>
        <begin position="153"/>
        <end position="182"/>
    </location>
</feature>
<evidence type="ECO:0000256" key="1">
    <source>
        <dbReference type="SAM" id="MobiDB-lite"/>
    </source>
</evidence>
<proteinExistence type="predicted"/>
<accession>A0AAV7PXD5</accession>
<dbReference type="AlphaFoldDB" id="A0AAV7PXD5"/>
<name>A0AAV7PXD5_PLEWA</name>